<evidence type="ECO:0000259" key="2">
    <source>
        <dbReference type="Pfam" id="PF20041"/>
    </source>
</evidence>
<reference evidence="4" key="1">
    <citation type="submission" date="2016-10" db="EMBL/GenBank/DDBJ databases">
        <authorList>
            <person name="Varghese N."/>
            <person name="Submissions S."/>
        </authorList>
    </citation>
    <scope>NUCLEOTIDE SEQUENCE [LARGE SCALE GENOMIC DNA]</scope>
    <source>
        <strain evidence="4">DSM 17071</strain>
    </source>
</reference>
<dbReference type="Pfam" id="PF20041">
    <property type="entry name" value="DUF6443"/>
    <property type="match status" value="1"/>
</dbReference>
<dbReference type="PANTHER" id="PTHR32305">
    <property type="match status" value="1"/>
</dbReference>
<dbReference type="Gene3D" id="2.180.10.10">
    <property type="entry name" value="RHS repeat-associated core"/>
    <property type="match status" value="1"/>
</dbReference>
<dbReference type="InterPro" id="IPR045619">
    <property type="entry name" value="DUF6443"/>
</dbReference>
<evidence type="ECO:0000313" key="3">
    <source>
        <dbReference type="EMBL" id="SDH98937.1"/>
    </source>
</evidence>
<dbReference type="PANTHER" id="PTHR32305:SF15">
    <property type="entry name" value="PROTEIN RHSA-RELATED"/>
    <property type="match status" value="1"/>
</dbReference>
<keyword evidence="4" id="KW-1185">Reference proteome</keyword>
<dbReference type="Proteomes" id="UP000198869">
    <property type="component" value="Unassembled WGS sequence"/>
</dbReference>
<dbReference type="EMBL" id="FNDW01000003">
    <property type="protein sequence ID" value="SDH98937.1"/>
    <property type="molecule type" value="Genomic_DNA"/>
</dbReference>
<feature type="chain" id="PRO_5011432554" evidence="1">
    <location>
        <begin position="20"/>
        <end position="1171"/>
    </location>
</feature>
<proteinExistence type="predicted"/>
<feature type="domain" description="DUF6443" evidence="2">
    <location>
        <begin position="40"/>
        <end position="151"/>
    </location>
</feature>
<protein>
    <submittedName>
        <fullName evidence="3">RHS repeat-associated core domain-containing protein</fullName>
    </submittedName>
</protein>
<evidence type="ECO:0000256" key="1">
    <source>
        <dbReference type="SAM" id="SignalP"/>
    </source>
</evidence>
<dbReference type="RefSeq" id="WP_089856207.1">
    <property type="nucleotide sequence ID" value="NZ_FNDW01000003.1"/>
</dbReference>
<keyword evidence="1" id="KW-0732">Signal</keyword>
<feature type="signal peptide" evidence="1">
    <location>
        <begin position="1"/>
        <end position="19"/>
    </location>
</feature>
<dbReference type="InterPro" id="IPR050708">
    <property type="entry name" value="T6SS_VgrG/RHS"/>
</dbReference>
<organism evidence="3 4">
    <name type="scientific">Chryseobacterium taeanense</name>
    <dbReference type="NCBI Taxonomy" id="311334"/>
    <lineage>
        <taxon>Bacteria</taxon>
        <taxon>Pseudomonadati</taxon>
        <taxon>Bacteroidota</taxon>
        <taxon>Flavobacteriia</taxon>
        <taxon>Flavobacteriales</taxon>
        <taxon>Weeksellaceae</taxon>
        <taxon>Chryseobacterium group</taxon>
        <taxon>Chryseobacterium</taxon>
    </lineage>
</organism>
<evidence type="ECO:0000313" key="4">
    <source>
        <dbReference type="Proteomes" id="UP000198869"/>
    </source>
</evidence>
<accession>A0A1G8GX49</accession>
<dbReference type="NCBIfam" id="TIGR03696">
    <property type="entry name" value="Rhs_assc_core"/>
    <property type="match status" value="1"/>
</dbReference>
<dbReference type="OrthoDB" id="2972467at2"/>
<dbReference type="InterPro" id="IPR022385">
    <property type="entry name" value="Rhs_assc_core"/>
</dbReference>
<gene>
    <name evidence="3" type="ORF">SAMN05421846_103146</name>
</gene>
<sequence>MKKIIMPIGALLLSGLSNAQNQSSSTENYIYSKTYLDYDAVTGQPTKTSETVQYFDGLGRPKQVVNVKASPQGKDVVNHIEYDGFGRQVKDYLPVPQQGTQNGAIYTSPLSNATQPELYGSEKIFAEKILENSPLDRILQQKQVGTAWDTKPVQFGYDVNIVGEVKKYMATFNYNTFEAKITASGFYGAGQLYKNTVTDEDNNKTVEFKNGQGQVILVKKMLTATESADTYYVYNDYDQLAFVISPNASEAIKNLAVGEELPSDVLNNLCYQYKYDGRNRLVEKKLPGKGREYMVYDKQDRLVLTRDAVLEAQGKWLFTKYDQFSRPIYTGILDSPPGRAQQVVAVEGLGSNNEVRTTSSFNNTGMDVYYTTNSAYPQYNYVLLSVNYYDTYPTYSFNPAFPTTILGETTLTDTPTTEGLSTKSLPVMSLVKNIEDDNWTKNYTYYDKKGRTIGSYSINHLGGRTKVESRLDFAGVVQQSITRHKRLDTDTDKVITENFTYDPQNRLLMHTHQVDSNPVEYLAQNTYNELSQLSGKKVGGISSSSPLQDISYNYNIRGWMTKINDPANLNGKLFGYSIKYEQPQTTNWTPRYNGNISEVDWQTSQDGTQRRYVYMYDALNRLTGGYYQEPNSTVIWTGYYNEYYHYDLNGNITTLNRFSKPSSGTTPEHIDDLVYNYTGNRLDKITLPTGVINNPSGYNALQNTISYDLNGNMTIHPDKGITAITYNYLNLPSVVTNSSGRSSYKVDYLYRADGTKIKKSLNSFVQSKTDYLDGFQYLTSGSDVLCVGCPRPSPELQFVPTSEGYYDFVENKYIYNYVDHLGNVRVSYFNNGSGIEVLEENNYYPFGLKHEGYNALAGNSAYQYEYNGKELQTETGMYDYGARFYMPDIGRWGVVDPKAELLESSSPYVYALNSPILYIDKDGELPILINGRVSEGDIDRASPSYWTQAIINTIKGSGIPNPGGQFHFVDGDRYAQQDFYGNWSIQKGNYFLGNTPENRIQAGRMAMNNAEFQSILSKLAKDPKTGKIIEKIQIYTHSRGAAFGQGYTERLVQMIKENAALFADPDNEVEFSYNMAPHQSGRLKAVDGVDTYTLDHNHDGLSGNDMKGAKGAFSSNERVKGFFGAHDISSFQKDLKAFTSAVLQGGTNQQIINNFVQEMKKKYNITVTVSQ</sequence>
<dbReference type="AlphaFoldDB" id="A0A1G8GX49"/>
<name>A0A1G8GX49_9FLAO</name>
<dbReference type="STRING" id="311334.SAMN05421846_103146"/>